<proteinExistence type="inferred from homology"/>
<evidence type="ECO:0000313" key="6">
    <source>
        <dbReference type="Proteomes" id="UP000199413"/>
    </source>
</evidence>
<dbReference type="PROSITE" id="PS50915">
    <property type="entry name" value="CRYSTALLIN_BETA_GAMMA"/>
    <property type="match status" value="1"/>
</dbReference>
<feature type="domain" description="Beta/gamma crystallin 'Greek key'" evidence="4">
    <location>
        <begin position="201"/>
        <end position="253"/>
    </location>
</feature>
<name>A0A1C6S0N5_9ACTN</name>
<keyword evidence="2" id="KW-0677">Repeat</keyword>
<dbReference type="OrthoDB" id="3520230at2"/>
<evidence type="ECO:0000313" key="5">
    <source>
        <dbReference type="EMBL" id="SCL22955.1"/>
    </source>
</evidence>
<reference evidence="6" key="1">
    <citation type="submission" date="2016-06" db="EMBL/GenBank/DDBJ databases">
        <authorList>
            <person name="Varghese N."/>
            <person name="Submissions Spin"/>
        </authorList>
    </citation>
    <scope>NUCLEOTIDE SEQUENCE [LARGE SCALE GENOMIC DNA]</scope>
    <source>
        <strain evidence="6">DSM 45431</strain>
    </source>
</reference>
<keyword evidence="6" id="KW-1185">Reference proteome</keyword>
<evidence type="ECO:0000256" key="2">
    <source>
        <dbReference type="ARBA" id="ARBA00022737"/>
    </source>
</evidence>
<dbReference type="SUPFAM" id="SSF49695">
    <property type="entry name" value="gamma-Crystallin-like"/>
    <property type="match status" value="1"/>
</dbReference>
<organism evidence="5 6">
    <name type="scientific">Micromonospora rhizosphaerae</name>
    <dbReference type="NCBI Taxonomy" id="568872"/>
    <lineage>
        <taxon>Bacteria</taxon>
        <taxon>Bacillati</taxon>
        <taxon>Actinomycetota</taxon>
        <taxon>Actinomycetes</taxon>
        <taxon>Micromonosporales</taxon>
        <taxon>Micromonosporaceae</taxon>
        <taxon>Micromonospora</taxon>
    </lineage>
</organism>
<dbReference type="AlphaFoldDB" id="A0A1C6S0N5"/>
<evidence type="ECO:0000256" key="3">
    <source>
        <dbReference type="SAM" id="MobiDB-lite"/>
    </source>
</evidence>
<dbReference type="EMBL" id="FMHV01000002">
    <property type="protein sequence ID" value="SCL22955.1"/>
    <property type="molecule type" value="Genomic_DNA"/>
</dbReference>
<accession>A0A1C6S0N5</accession>
<dbReference type="RefSeq" id="WP_091340845.1">
    <property type="nucleotide sequence ID" value="NZ_FMHV01000002.1"/>
</dbReference>
<dbReference type="Gene3D" id="2.60.20.10">
    <property type="entry name" value="Crystallins"/>
    <property type="match status" value="1"/>
</dbReference>
<gene>
    <name evidence="5" type="ORF">GA0070624_2641</name>
</gene>
<evidence type="ECO:0000256" key="1">
    <source>
        <dbReference type="ARBA" id="ARBA00009646"/>
    </source>
</evidence>
<protein>
    <submittedName>
        <fullName evidence="5">Beta/Gamma crystallin</fullName>
    </submittedName>
</protein>
<evidence type="ECO:0000259" key="4">
    <source>
        <dbReference type="PROSITE" id="PS50915"/>
    </source>
</evidence>
<comment type="similarity">
    <text evidence="1">Belongs to the beta/gamma-crystallin family.</text>
</comment>
<sequence length="314" mass="34623">MAKKRDDLMGLISAVASGDVSREDVVADLKKQKVDALDVLIEVFARQARASSSRKRGERIDVQTFSARPSTAPPKPVHRVPRLPVLLRGTLYDPQDITRFDGTELHFVATGRDHILAIDDRAVMENWWQTSYLSSMASSNNTIMKETTDPTIPTVTTTNTGRPGGFGTDLGPTNFTPPPTPVPTPVVVGPCVLVPLPAPIEHTNFYEHPDFVGERLELEAGQGAISNLKNEHFGGIFSGDDWNDKISSVEMVRTEVTVLYEHVGFVGNSITITGGGERQLWRVHNEAWNDRASSVRTWGSTPWTKMGWYCGPWG</sequence>
<dbReference type="InterPro" id="IPR001064">
    <property type="entry name" value="Beta/gamma_crystallin"/>
</dbReference>
<feature type="compositionally biased region" description="Low complexity" evidence="3">
    <location>
        <begin position="149"/>
        <end position="161"/>
    </location>
</feature>
<dbReference type="InterPro" id="IPR011024">
    <property type="entry name" value="G_crystallin-like"/>
</dbReference>
<feature type="region of interest" description="Disordered" evidence="3">
    <location>
        <begin position="146"/>
        <end position="165"/>
    </location>
</feature>
<dbReference type="Proteomes" id="UP000199413">
    <property type="component" value="Unassembled WGS sequence"/>
</dbReference>